<comment type="catalytic activity">
    <reaction evidence="7 8">
        <text>L-threonylcarbamoyladenylate + adenosine(37) in tRNA = N(6)-L-threonylcarbamoyladenosine(37) in tRNA + AMP + H(+)</text>
        <dbReference type="Rhea" id="RHEA:37059"/>
        <dbReference type="Rhea" id="RHEA-COMP:10162"/>
        <dbReference type="Rhea" id="RHEA-COMP:10163"/>
        <dbReference type="ChEBI" id="CHEBI:15378"/>
        <dbReference type="ChEBI" id="CHEBI:73682"/>
        <dbReference type="ChEBI" id="CHEBI:74411"/>
        <dbReference type="ChEBI" id="CHEBI:74418"/>
        <dbReference type="ChEBI" id="CHEBI:456215"/>
        <dbReference type="EC" id="2.3.1.234"/>
    </reaction>
</comment>
<feature type="domain" description="Gcp-like" evidence="9">
    <location>
        <begin position="29"/>
        <end position="314"/>
    </location>
</feature>
<proteinExistence type="inferred from homology"/>
<dbReference type="CDD" id="cd24133">
    <property type="entry name" value="ASKHA_NBD_TsaD_bac"/>
    <property type="match status" value="1"/>
</dbReference>
<dbReference type="HAMAP" id="MF_01445">
    <property type="entry name" value="TsaD"/>
    <property type="match status" value="1"/>
</dbReference>
<keyword evidence="11" id="KW-1185">Reference proteome</keyword>
<dbReference type="GO" id="GO:0002949">
    <property type="term" value="P:tRNA threonylcarbamoyladenosine modification"/>
    <property type="evidence" value="ECO:0007669"/>
    <property type="project" value="UniProtKB-UniRule"/>
</dbReference>
<protein>
    <recommendedName>
        <fullName evidence="8">tRNA N6-adenosine threonylcarbamoyltransferase</fullName>
        <ecNumber evidence="8">2.3.1.234</ecNumber>
    </recommendedName>
    <alternativeName>
        <fullName evidence="8">N6-L-threonylcarbamoyladenine synthase</fullName>
        <shortName evidence="8">t(6)A synthase</shortName>
    </alternativeName>
    <alternativeName>
        <fullName evidence="8">t(6)A37 threonylcarbamoyladenosine biosynthesis protein TsaD</fullName>
    </alternativeName>
    <alternativeName>
        <fullName evidence="8">tRNA threonylcarbamoyladenosine biosynthesis protein TsaD</fullName>
    </alternativeName>
</protein>
<feature type="binding site" evidence="8">
    <location>
        <position position="114"/>
    </location>
    <ligand>
        <name>Fe cation</name>
        <dbReference type="ChEBI" id="CHEBI:24875"/>
    </ligand>
</feature>
<dbReference type="PANTHER" id="PTHR11735:SF6">
    <property type="entry name" value="TRNA N6-ADENOSINE THREONYLCARBAMOYLTRANSFERASE, MITOCHONDRIAL"/>
    <property type="match status" value="1"/>
</dbReference>
<organism evidence="10 11">
    <name type="scientific">Candidatus Methylacidithermus pantelleriae</name>
    <dbReference type="NCBI Taxonomy" id="2744239"/>
    <lineage>
        <taxon>Bacteria</taxon>
        <taxon>Pseudomonadati</taxon>
        <taxon>Verrucomicrobiota</taxon>
        <taxon>Methylacidiphilae</taxon>
        <taxon>Methylacidiphilales</taxon>
        <taxon>Methylacidiphilaceae</taxon>
        <taxon>Candidatus Methylacidithermus</taxon>
    </lineage>
</organism>
<evidence type="ECO:0000256" key="2">
    <source>
        <dbReference type="ARBA" id="ARBA00022679"/>
    </source>
</evidence>
<dbReference type="Pfam" id="PF00814">
    <property type="entry name" value="TsaD"/>
    <property type="match status" value="1"/>
</dbReference>
<dbReference type="RefSeq" id="WP_174582636.1">
    <property type="nucleotide sequence ID" value="NZ_CAJNOB010000071.1"/>
</dbReference>
<dbReference type="EC" id="2.3.1.234" evidence="8"/>
<evidence type="ECO:0000256" key="1">
    <source>
        <dbReference type="ARBA" id="ARBA00022490"/>
    </source>
</evidence>
<keyword evidence="5 8" id="KW-0408">Iron</keyword>
<dbReference type="InterPro" id="IPR017861">
    <property type="entry name" value="KAE1/TsaD"/>
</dbReference>
<dbReference type="InterPro" id="IPR043129">
    <property type="entry name" value="ATPase_NBD"/>
</dbReference>
<comment type="caution">
    <text evidence="10">The sequence shown here is derived from an EMBL/GenBank/DDBJ whole genome shotgun (WGS) entry which is preliminary data.</text>
</comment>
<dbReference type="NCBIfam" id="TIGR03723">
    <property type="entry name" value="T6A_TsaD_YgjD"/>
    <property type="match status" value="1"/>
</dbReference>
<evidence type="ECO:0000256" key="6">
    <source>
        <dbReference type="ARBA" id="ARBA00023315"/>
    </source>
</evidence>
<keyword evidence="2 8" id="KW-0808">Transferase</keyword>
<dbReference type="Proteomes" id="UP000663859">
    <property type="component" value="Unassembled WGS sequence"/>
</dbReference>
<reference evidence="10" key="1">
    <citation type="submission" date="2021-02" db="EMBL/GenBank/DDBJ databases">
        <authorList>
            <person name="Cremers G."/>
            <person name="Picone N."/>
        </authorList>
    </citation>
    <scope>NUCLEOTIDE SEQUENCE</scope>
    <source>
        <strain evidence="10">PQ17</strain>
    </source>
</reference>
<feature type="binding site" evidence="8">
    <location>
        <begin position="138"/>
        <end position="142"/>
    </location>
    <ligand>
        <name>substrate</name>
    </ligand>
</feature>
<feature type="binding site" evidence="8">
    <location>
        <position position="118"/>
    </location>
    <ligand>
        <name>Fe cation</name>
        <dbReference type="ChEBI" id="CHEBI:24875"/>
    </ligand>
</feature>
<accession>A0A8J2BRS1</accession>
<gene>
    <name evidence="8 10" type="primary">tsaD</name>
    <name evidence="10" type="ORF">MPNT_90033</name>
</gene>
<name>A0A8J2BRS1_9BACT</name>
<evidence type="ECO:0000256" key="4">
    <source>
        <dbReference type="ARBA" id="ARBA00022723"/>
    </source>
</evidence>
<dbReference type="PANTHER" id="PTHR11735">
    <property type="entry name" value="TRNA N6-ADENOSINE THREONYLCARBAMOYLTRANSFERASE"/>
    <property type="match status" value="1"/>
</dbReference>
<dbReference type="GO" id="GO:0005737">
    <property type="term" value="C:cytoplasm"/>
    <property type="evidence" value="ECO:0007669"/>
    <property type="project" value="UniProtKB-SubCell"/>
</dbReference>
<dbReference type="GO" id="GO:0005506">
    <property type="term" value="F:iron ion binding"/>
    <property type="evidence" value="ECO:0007669"/>
    <property type="project" value="UniProtKB-UniRule"/>
</dbReference>
<comment type="subcellular location">
    <subcellularLocation>
        <location evidence="8">Cytoplasm</location>
    </subcellularLocation>
</comment>
<dbReference type="InterPro" id="IPR022450">
    <property type="entry name" value="TsaD"/>
</dbReference>
<comment type="similarity">
    <text evidence="8">Belongs to the KAE1 / TsaD family.</text>
</comment>
<dbReference type="PRINTS" id="PR00789">
    <property type="entry name" value="OSIALOPTASE"/>
</dbReference>
<evidence type="ECO:0000313" key="11">
    <source>
        <dbReference type="Proteomes" id="UP000663859"/>
    </source>
</evidence>
<feature type="binding site" evidence="8">
    <location>
        <position position="279"/>
    </location>
    <ligand>
        <name>substrate</name>
    </ligand>
</feature>
<dbReference type="GO" id="GO:0061711">
    <property type="term" value="F:tRNA N(6)-L-threonylcarbamoyladenine synthase activity"/>
    <property type="evidence" value="ECO:0007669"/>
    <property type="project" value="UniProtKB-EC"/>
</dbReference>
<dbReference type="EMBL" id="CAJNOB010000071">
    <property type="protein sequence ID" value="CAF0705269.1"/>
    <property type="molecule type" value="Genomic_DNA"/>
</dbReference>
<dbReference type="Gene3D" id="3.30.420.40">
    <property type="match status" value="2"/>
</dbReference>
<dbReference type="NCBIfam" id="TIGR00329">
    <property type="entry name" value="gcp_kae1"/>
    <property type="match status" value="1"/>
</dbReference>
<dbReference type="SUPFAM" id="SSF53067">
    <property type="entry name" value="Actin-like ATPase domain"/>
    <property type="match status" value="2"/>
</dbReference>
<feature type="binding site" evidence="8">
    <location>
        <position position="171"/>
    </location>
    <ligand>
        <name>substrate</name>
    </ligand>
</feature>
<dbReference type="AlphaFoldDB" id="A0A8J2BRS1"/>
<keyword evidence="6 8" id="KW-0012">Acyltransferase</keyword>
<evidence type="ECO:0000256" key="7">
    <source>
        <dbReference type="ARBA" id="ARBA00048117"/>
    </source>
</evidence>
<sequence length="340" mass="36556">MRIVAIETSCDETAVAILEDRGKSVHLRGSFLATQAASHRPYGGVVPEIAVREHARNLPLGVERVLAEASLRVGDLQGVAATRGPGLASSLLVGYAFGRSLALGLQRPFWGINHLEGHLLSPFWGHFDEIPFPFLGLIVSGGHTLLVLAKELGDYQRVASTVDDAAGEALDKIARLLGLGYPGGPAIERMAQQGNPKRYVFPQACREKGDRRFSFSGLKTAVRYFIQNHEGHLGDGSFLADVCASVQEAVMEVLAKKTVETAIAYGVSVVALSGGVACNQRLRQLFAEYCHAHQLRLAVAPPALCTDNAIMIGWVALLRSRAGLDDDSDKQIDIDPNLSL</sequence>
<feature type="binding site" evidence="8">
    <location>
        <position position="307"/>
    </location>
    <ligand>
        <name>Fe cation</name>
        <dbReference type="ChEBI" id="CHEBI:24875"/>
    </ligand>
</feature>
<comment type="cofactor">
    <cofactor evidence="8">
        <name>Fe(2+)</name>
        <dbReference type="ChEBI" id="CHEBI:29033"/>
    </cofactor>
    <text evidence="8">Binds 1 Fe(2+) ion per subunit.</text>
</comment>
<evidence type="ECO:0000256" key="8">
    <source>
        <dbReference type="HAMAP-Rule" id="MF_01445"/>
    </source>
</evidence>
<keyword evidence="3 8" id="KW-0819">tRNA processing</keyword>
<comment type="function">
    <text evidence="8">Required for the formation of a threonylcarbamoyl group on adenosine at position 37 (t(6)A37) in tRNAs that read codons beginning with adenine. Is involved in the transfer of the threonylcarbamoyl moiety of threonylcarbamoyl-AMP (TC-AMP) to the N6 group of A37, together with TsaE and TsaB. TsaD likely plays a direct catalytic role in this reaction.</text>
</comment>
<keyword evidence="1 8" id="KW-0963">Cytoplasm</keyword>
<evidence type="ECO:0000313" key="10">
    <source>
        <dbReference type="EMBL" id="CAF0705269.1"/>
    </source>
</evidence>
<evidence type="ECO:0000256" key="3">
    <source>
        <dbReference type="ARBA" id="ARBA00022694"/>
    </source>
</evidence>
<dbReference type="FunFam" id="3.30.420.40:FF:000040">
    <property type="entry name" value="tRNA N6-adenosine threonylcarbamoyltransferase"/>
    <property type="match status" value="1"/>
</dbReference>
<evidence type="ECO:0000256" key="5">
    <source>
        <dbReference type="ARBA" id="ARBA00023004"/>
    </source>
</evidence>
<evidence type="ECO:0000259" key="9">
    <source>
        <dbReference type="Pfam" id="PF00814"/>
    </source>
</evidence>
<feature type="binding site" evidence="8">
    <location>
        <position position="188"/>
    </location>
    <ligand>
        <name>substrate</name>
    </ligand>
</feature>
<dbReference type="InterPro" id="IPR000905">
    <property type="entry name" value="Gcp-like_dom"/>
</dbReference>
<feature type="binding site" evidence="8">
    <location>
        <position position="184"/>
    </location>
    <ligand>
        <name>substrate</name>
    </ligand>
</feature>
<keyword evidence="4 8" id="KW-0479">Metal-binding</keyword>